<organism evidence="1 2">
    <name type="scientific">Rotaria magnacalcarata</name>
    <dbReference type="NCBI Taxonomy" id="392030"/>
    <lineage>
        <taxon>Eukaryota</taxon>
        <taxon>Metazoa</taxon>
        <taxon>Spiralia</taxon>
        <taxon>Gnathifera</taxon>
        <taxon>Rotifera</taxon>
        <taxon>Eurotatoria</taxon>
        <taxon>Bdelloidea</taxon>
        <taxon>Philodinida</taxon>
        <taxon>Philodinidae</taxon>
        <taxon>Rotaria</taxon>
    </lineage>
</organism>
<reference evidence="1" key="1">
    <citation type="submission" date="2021-02" db="EMBL/GenBank/DDBJ databases">
        <authorList>
            <person name="Nowell W R."/>
        </authorList>
    </citation>
    <scope>NUCLEOTIDE SEQUENCE</scope>
</reference>
<dbReference type="AlphaFoldDB" id="A0A8S3JR86"/>
<dbReference type="Proteomes" id="UP000681720">
    <property type="component" value="Unassembled WGS sequence"/>
</dbReference>
<evidence type="ECO:0000313" key="1">
    <source>
        <dbReference type="EMBL" id="CAF5220848.1"/>
    </source>
</evidence>
<sequence>MIPRDFHDHTNEWLTHLIMLQFIQQRAELMCTVLQLQIEQTYWNYRSNLTNIPA</sequence>
<evidence type="ECO:0000313" key="2">
    <source>
        <dbReference type="Proteomes" id="UP000681720"/>
    </source>
</evidence>
<comment type="caution">
    <text evidence="1">The sequence shown here is derived from an EMBL/GenBank/DDBJ whole genome shotgun (WGS) entry which is preliminary data.</text>
</comment>
<accession>A0A8S3JR86</accession>
<dbReference type="EMBL" id="CAJOBJ010365619">
    <property type="protein sequence ID" value="CAF5220848.1"/>
    <property type="molecule type" value="Genomic_DNA"/>
</dbReference>
<proteinExistence type="predicted"/>
<name>A0A8S3JR86_9BILA</name>
<protein>
    <submittedName>
        <fullName evidence="1">Uncharacterized protein</fullName>
    </submittedName>
</protein>
<feature type="non-terminal residue" evidence="1">
    <location>
        <position position="54"/>
    </location>
</feature>
<gene>
    <name evidence="1" type="ORF">GIL414_LOCUS84235</name>
</gene>